<dbReference type="GO" id="GO:1904115">
    <property type="term" value="C:axon cytoplasm"/>
    <property type="evidence" value="ECO:0007669"/>
    <property type="project" value="GOC"/>
</dbReference>
<dbReference type="SUPFAM" id="SSF49899">
    <property type="entry name" value="Concanavalin A-like lectins/glucanases"/>
    <property type="match status" value="1"/>
</dbReference>
<dbReference type="InterPro" id="IPR036116">
    <property type="entry name" value="FN3_sf"/>
</dbReference>
<evidence type="ECO:0000313" key="8">
    <source>
        <dbReference type="Proteomes" id="UP000694390"/>
    </source>
</evidence>
<dbReference type="Ensembl" id="ENSGEVT00005012209.1">
    <property type="protein sequence ID" value="ENSGEVP00005011645.1"/>
    <property type="gene ID" value="ENSGEVG00005008061.1"/>
</dbReference>
<feature type="domain" description="B30.2/SPRY" evidence="6">
    <location>
        <begin position="306"/>
        <end position="534"/>
    </location>
</feature>
<proteinExistence type="predicted"/>
<keyword evidence="2" id="KW-0862">Zinc</keyword>
<dbReference type="Gene3D" id="3.30.160.60">
    <property type="entry name" value="Classic Zinc Finger"/>
    <property type="match status" value="1"/>
</dbReference>
<feature type="domain" description="B box-type" evidence="5">
    <location>
        <begin position="52"/>
        <end position="93"/>
    </location>
</feature>
<dbReference type="Gene3D" id="4.10.830.40">
    <property type="match status" value="1"/>
</dbReference>
<keyword evidence="1 3" id="KW-0863">Zinc-finger</keyword>
<keyword evidence="8" id="KW-1185">Reference proteome</keyword>
<name>A0A8C4WBN1_9SAUR</name>
<evidence type="ECO:0000313" key="7">
    <source>
        <dbReference type="Ensembl" id="ENSGEVP00005011645.1"/>
    </source>
</evidence>
<dbReference type="CDD" id="cd19786">
    <property type="entry name" value="Bbox2_TRIM46_C-I"/>
    <property type="match status" value="1"/>
</dbReference>
<dbReference type="Gene3D" id="2.60.120.920">
    <property type="match status" value="1"/>
</dbReference>
<dbReference type="CDD" id="cd00063">
    <property type="entry name" value="FN3"/>
    <property type="match status" value="1"/>
</dbReference>
<reference evidence="7" key="3">
    <citation type="submission" date="2025-09" db="UniProtKB">
        <authorList>
            <consortium name="Ensembl"/>
        </authorList>
    </citation>
    <scope>IDENTIFICATION</scope>
</reference>
<dbReference type="SMART" id="SM00336">
    <property type="entry name" value="BBOX"/>
    <property type="match status" value="1"/>
</dbReference>
<dbReference type="InterPro" id="IPR000315">
    <property type="entry name" value="Znf_B-box"/>
</dbReference>
<dbReference type="SUPFAM" id="SSF57845">
    <property type="entry name" value="B-box zinc-binding domain"/>
    <property type="match status" value="1"/>
</dbReference>
<dbReference type="InterPro" id="IPR035731">
    <property type="entry name" value="SPRY/PRY_TRIM46"/>
</dbReference>
<evidence type="ECO:0000256" key="3">
    <source>
        <dbReference type="PROSITE-ProRule" id="PRU00024"/>
    </source>
</evidence>
<dbReference type="Proteomes" id="UP000694390">
    <property type="component" value="Chromosome 24"/>
</dbReference>
<dbReference type="GeneTree" id="ENSGT00940000158021"/>
<dbReference type="CDD" id="cd12895">
    <property type="entry name" value="SPRY_PRY_TRIM46"/>
    <property type="match status" value="1"/>
</dbReference>
<dbReference type="Pfam" id="PF00643">
    <property type="entry name" value="zf-B_box"/>
    <property type="match status" value="1"/>
</dbReference>
<dbReference type="GO" id="GO:0008270">
    <property type="term" value="F:zinc ion binding"/>
    <property type="evidence" value="ECO:0007669"/>
    <property type="project" value="UniProtKB-KW"/>
</dbReference>
<dbReference type="InterPro" id="IPR043136">
    <property type="entry name" value="B30.2/SPRY_sf"/>
</dbReference>
<feature type="coiled-coil region" evidence="4">
    <location>
        <begin position="122"/>
        <end position="171"/>
    </location>
</feature>
<evidence type="ECO:0000256" key="4">
    <source>
        <dbReference type="SAM" id="Coils"/>
    </source>
</evidence>
<dbReference type="AlphaFoldDB" id="A0A8C4WBN1"/>
<evidence type="ECO:0000259" key="6">
    <source>
        <dbReference type="PROSITE" id="PS50188"/>
    </source>
</evidence>
<dbReference type="InterPro" id="IPR001870">
    <property type="entry name" value="B30.2/SPRY"/>
</dbReference>
<protein>
    <recommendedName>
        <fullName evidence="9">Tripartite motif containing 46</fullName>
    </recommendedName>
</protein>
<dbReference type="CDD" id="cd19849">
    <property type="entry name" value="Bbox1_TRIM46_C-I"/>
    <property type="match status" value="1"/>
</dbReference>
<evidence type="ECO:0000256" key="2">
    <source>
        <dbReference type="ARBA" id="ARBA00022833"/>
    </source>
</evidence>
<keyword evidence="4" id="KW-0175">Coiled coil</keyword>
<dbReference type="GO" id="GO:0001578">
    <property type="term" value="P:microtubule bundle formation"/>
    <property type="evidence" value="ECO:0007669"/>
    <property type="project" value="TreeGrafter"/>
</dbReference>
<dbReference type="GO" id="GO:0044304">
    <property type="term" value="C:main axon"/>
    <property type="evidence" value="ECO:0007669"/>
    <property type="project" value="TreeGrafter"/>
</dbReference>
<gene>
    <name evidence="7" type="primary">LOC115639602</name>
</gene>
<sequence length="562" mass="62348">MCQFCKPPQLEATKGCTECKASFCNECFKLCHPWGTQKAQHEPTPPTLTFRPKGLMCPEHKEEVTHYCKTCQRLVCQLCRIRRAHASHKVTPVLSAYQALREKLTKSLAYILSSQDTVQLQIAELEEMVKHTEVNGSQAKEEVSQLIRGLCTVLEEKQAALLQAIQESQQERLASLHHQVQEHRAMLENSGMVGYTQEVLKETDHPCFVQAAKQLHSRYRSVRGPQGVSGAGDLAHALSPSPSAREGRRCVSSTDLGHWWHRDDTKAKALKLWQRCEEVRGTSALVEYLDMDSVYVLRVKGCNKAGFGEYSEDIYLHTPPAPVLNFFLDNRWGFNRERLAISKDQRAVRSMPGLPMLFAAERLMTSCHLSIDLLIGDVAITQGRSYWACCVDPSSYLVKVGVGLESKLQEWFQVPQDVVSPRYDPDSGHDSGAEDATVDAPPPYAFLTIGMGKILLSHGSALTSRDPSGCTIPLPPRIGICLDYERSKVTFYDAVSFRGLWECGVDCSGPVCPAFCFIGGGALQLQELVASKAGEESEDLTWGQALSPWARAQGCSDSRRAA</sequence>
<dbReference type="GO" id="GO:0048490">
    <property type="term" value="P:anterograde synaptic vesicle transport"/>
    <property type="evidence" value="ECO:0007669"/>
    <property type="project" value="TreeGrafter"/>
</dbReference>
<reference evidence="7" key="1">
    <citation type="submission" date="2019-06" db="EMBL/GenBank/DDBJ databases">
        <title>G10K-VGP Goodes thornscrub tortoise genome, primary haplotype.</title>
        <authorList>
            <person name="Murphy B."/>
            <person name="Edwards T."/>
            <person name="Rhie A."/>
            <person name="Koren S."/>
            <person name="Phillippy A."/>
            <person name="Fedrigo O."/>
            <person name="Haase B."/>
            <person name="Mountcastle J."/>
            <person name="Lewin H."/>
            <person name="Damas J."/>
            <person name="Howe K."/>
            <person name="Formenti G."/>
            <person name="Myers G."/>
            <person name="Durbin R."/>
            <person name="Jarvis E.D."/>
        </authorList>
    </citation>
    <scope>NUCLEOTIDE SEQUENCE [LARGE SCALE GENOMIC DNA]</scope>
</reference>
<evidence type="ECO:0000256" key="1">
    <source>
        <dbReference type="ARBA" id="ARBA00022771"/>
    </source>
</evidence>
<dbReference type="PROSITE" id="PS50119">
    <property type="entry name" value="ZF_BBOX"/>
    <property type="match status" value="1"/>
</dbReference>
<dbReference type="GO" id="GO:0007409">
    <property type="term" value="P:axonogenesis"/>
    <property type="evidence" value="ECO:0007669"/>
    <property type="project" value="TreeGrafter"/>
</dbReference>
<accession>A0A8C4WBN1</accession>
<evidence type="ECO:0008006" key="9">
    <source>
        <dbReference type="Google" id="ProtNLM"/>
    </source>
</evidence>
<dbReference type="PANTHER" id="PTHR24099:SF20">
    <property type="entry name" value="TRIPARTITE MOTIF-CONTAINING PROTEIN 46"/>
    <property type="match status" value="1"/>
</dbReference>
<dbReference type="PANTHER" id="PTHR24099">
    <property type="entry name" value="E3 UBIQUITIN-PROTEIN LIGASE TRIM36-RELATED"/>
    <property type="match status" value="1"/>
</dbReference>
<dbReference type="InterPro" id="IPR050617">
    <property type="entry name" value="E3_ligase_FN3/SPRY"/>
</dbReference>
<reference evidence="7" key="2">
    <citation type="submission" date="2025-08" db="UniProtKB">
        <authorList>
            <consortium name="Ensembl"/>
        </authorList>
    </citation>
    <scope>IDENTIFICATION</scope>
</reference>
<keyword evidence="1 3" id="KW-0479">Metal-binding</keyword>
<dbReference type="SUPFAM" id="SSF49265">
    <property type="entry name" value="Fibronectin type III"/>
    <property type="match status" value="1"/>
</dbReference>
<dbReference type="InterPro" id="IPR013320">
    <property type="entry name" value="ConA-like_dom_sf"/>
</dbReference>
<organism evidence="7 8">
    <name type="scientific">Gopherus evgoodei</name>
    <name type="common">Goodes thornscrub tortoise</name>
    <dbReference type="NCBI Taxonomy" id="1825980"/>
    <lineage>
        <taxon>Eukaryota</taxon>
        <taxon>Metazoa</taxon>
        <taxon>Chordata</taxon>
        <taxon>Craniata</taxon>
        <taxon>Vertebrata</taxon>
        <taxon>Euteleostomi</taxon>
        <taxon>Archelosauria</taxon>
        <taxon>Testudinata</taxon>
        <taxon>Testudines</taxon>
        <taxon>Cryptodira</taxon>
        <taxon>Durocryptodira</taxon>
        <taxon>Testudinoidea</taxon>
        <taxon>Testudinidae</taxon>
        <taxon>Gopherus</taxon>
    </lineage>
</organism>
<dbReference type="GO" id="GO:0001764">
    <property type="term" value="P:neuron migration"/>
    <property type="evidence" value="ECO:0007669"/>
    <property type="project" value="TreeGrafter"/>
</dbReference>
<dbReference type="InterPro" id="IPR003961">
    <property type="entry name" value="FN3_dom"/>
</dbReference>
<dbReference type="PROSITE" id="PS50188">
    <property type="entry name" value="B302_SPRY"/>
    <property type="match status" value="1"/>
</dbReference>
<dbReference type="Gene3D" id="1.20.5.170">
    <property type="match status" value="1"/>
</dbReference>
<evidence type="ECO:0000259" key="5">
    <source>
        <dbReference type="PROSITE" id="PS50119"/>
    </source>
</evidence>